<feature type="coiled-coil region" evidence="2">
    <location>
        <begin position="172"/>
        <end position="269"/>
    </location>
</feature>
<evidence type="ECO:0000313" key="6">
    <source>
        <dbReference type="Proteomes" id="UP000594454"/>
    </source>
</evidence>
<dbReference type="Pfam" id="PF21771">
    <property type="entry name" value="CFAP58_CC"/>
    <property type="match status" value="1"/>
</dbReference>
<keyword evidence="6" id="KW-1185">Reference proteome</keyword>
<dbReference type="InParanoid" id="A0A7R8YYC8"/>
<gene>
    <name evidence="5" type="ORF">HERILL_LOCUS12475</name>
</gene>
<reference evidence="5 6" key="1">
    <citation type="submission" date="2020-11" db="EMBL/GenBank/DDBJ databases">
        <authorList>
            <person name="Wallbank WR R."/>
            <person name="Pardo Diaz C."/>
            <person name="Kozak K."/>
            <person name="Martin S."/>
            <person name="Jiggins C."/>
            <person name="Moest M."/>
            <person name="Warren A I."/>
            <person name="Generalovic N T."/>
            <person name="Byers J.R.P. K."/>
            <person name="Montejo-Kovacevich G."/>
            <person name="Yen C E."/>
        </authorList>
    </citation>
    <scope>NUCLEOTIDE SEQUENCE [LARGE SCALE GENOMIC DNA]</scope>
</reference>
<evidence type="ECO:0000259" key="4">
    <source>
        <dbReference type="Pfam" id="PF21771"/>
    </source>
</evidence>
<feature type="domain" description="Cilia- and flagella-associated protein 58 central coiled coil" evidence="4">
    <location>
        <begin position="384"/>
        <end position="688"/>
    </location>
</feature>
<organism evidence="5 6">
    <name type="scientific">Hermetia illucens</name>
    <name type="common">Black soldier fly</name>
    <dbReference type="NCBI Taxonomy" id="343691"/>
    <lineage>
        <taxon>Eukaryota</taxon>
        <taxon>Metazoa</taxon>
        <taxon>Ecdysozoa</taxon>
        <taxon>Arthropoda</taxon>
        <taxon>Hexapoda</taxon>
        <taxon>Insecta</taxon>
        <taxon>Pterygota</taxon>
        <taxon>Neoptera</taxon>
        <taxon>Endopterygota</taxon>
        <taxon>Diptera</taxon>
        <taxon>Brachycera</taxon>
        <taxon>Stratiomyomorpha</taxon>
        <taxon>Stratiomyidae</taxon>
        <taxon>Hermetiinae</taxon>
        <taxon>Hermetia</taxon>
    </lineage>
</organism>
<accession>A0A7R8YYC8</accession>
<dbReference type="GO" id="GO:0005856">
    <property type="term" value="C:cytoskeleton"/>
    <property type="evidence" value="ECO:0007669"/>
    <property type="project" value="TreeGrafter"/>
</dbReference>
<feature type="compositionally biased region" description="Acidic residues" evidence="3">
    <location>
        <begin position="11"/>
        <end position="21"/>
    </location>
</feature>
<dbReference type="AlphaFoldDB" id="A0A7R8YYC8"/>
<dbReference type="OrthoDB" id="264785at2759"/>
<feature type="region of interest" description="Disordered" evidence="3">
    <location>
        <begin position="1"/>
        <end position="21"/>
    </location>
</feature>
<protein>
    <recommendedName>
        <fullName evidence="4">Cilia- and flagella-associated protein 58 central coiled coil domain-containing protein</fullName>
    </recommendedName>
</protein>
<feature type="compositionally biased region" description="Low complexity" evidence="3">
    <location>
        <begin position="1"/>
        <end position="10"/>
    </location>
</feature>
<dbReference type="FunCoup" id="A0A7R8YYC8">
    <property type="interactions" value="1"/>
</dbReference>
<dbReference type="Proteomes" id="UP000594454">
    <property type="component" value="Chromosome 5"/>
</dbReference>
<feature type="coiled-coil region" evidence="2">
    <location>
        <begin position="473"/>
        <end position="654"/>
    </location>
</feature>
<dbReference type="PANTHER" id="PTHR32083">
    <property type="entry name" value="CILIA AND FLAGELLA-ASSOCIATED PROTEIN 58-RELATED"/>
    <property type="match status" value="1"/>
</dbReference>
<sequence>MEREMASIADSQDEDIDEDEAEAILPAELDDEFYSQLIQKANQISKYLQAAGQVELNAESNKMLVLCQRLRKENDAKAQEIEEKKFAMEDAEKRLVQAMTLSQVDNAKISKLKVETENAWKQADAAHEREQLAYEQVYILREKLSKLEAEVDKRSGKKEGGEELMSGLSSHKEGILKERDRLSAEVEELNRRLQIQRLYTDEIERKRAEVEAKNKELYKLVDDVSGEAYKEKRTIDVIKEKVVILTAENSALKEESKDLKAQADHLIANNVQQNMQILALKTNLERVNNQWTNASGKLAKYQSDLEHANEVKEKLQHELNHKNSLLKLKEDDFAKLKSELSKSEKSRETLVRKLQMSEQTRNALDEELSKIKTEATVQSKKENVSSKVAEMKEKKLQLLTRERNTLQSEIPKLQRKIYDAEEAVMLAHHEIRSLKEELKQRDILQQKHKAFISKIEVERDRNAEETQILEDKIESLDEDLRLKEEYILELKENVNELNTSLVKMQGLFESARTERNNFERNLQGCLEEKDELKNKLSVANRNVEQNLETIRAKESELLRQQKNLEKLEKECLKIRVEFRNLEVILQNTRAELKEKRLENDRLYKTLSDDEIRLDKLQKQLHLAIHEKDLIGTQMIRRNNEIALLKEKLETLQSAFYRGEKQYAERVEDIRLLKIEINNLRSQRNILSRGLANTADMRQEVLHVHRALNQERVKVKALEEEVVTPMNVHRWRKLAGKDPEKLELIMKIQCLQKRILSQTVTLTEREQALQNSCKLYNTLREFMLKLPSYKVKERLLETQHALVARDKKLKALSAELNAKNLDEKSKECVVDVLRSNLEATKKELIQEKKKKQRLLKECEVIKQIHSYSAPSTCVRMAGAGFKMTLNT</sequence>
<keyword evidence="1 2" id="KW-0175">Coiled coil</keyword>
<evidence type="ECO:0000256" key="2">
    <source>
        <dbReference type="SAM" id="Coils"/>
    </source>
</evidence>
<dbReference type="EMBL" id="LR899013">
    <property type="protein sequence ID" value="CAD7089958.1"/>
    <property type="molecule type" value="Genomic_DNA"/>
</dbReference>
<proteinExistence type="predicted"/>
<dbReference type="OMA" id="CQDDMRL"/>
<feature type="coiled-coil region" evidence="2">
    <location>
        <begin position="298"/>
        <end position="423"/>
    </location>
</feature>
<evidence type="ECO:0000313" key="5">
    <source>
        <dbReference type="EMBL" id="CAD7089958.1"/>
    </source>
</evidence>
<evidence type="ECO:0000256" key="1">
    <source>
        <dbReference type="ARBA" id="ARBA00023054"/>
    </source>
</evidence>
<name>A0A7R8YYC8_HERIL</name>
<dbReference type="PANTHER" id="PTHR32083:SF0">
    <property type="entry name" value="CILIA AND FLAGELLA-ASSOCIATED PROTEIN 58"/>
    <property type="match status" value="1"/>
</dbReference>
<feature type="coiled-coil region" evidence="2">
    <location>
        <begin position="829"/>
        <end position="860"/>
    </location>
</feature>
<evidence type="ECO:0000256" key="3">
    <source>
        <dbReference type="SAM" id="MobiDB-lite"/>
    </source>
</evidence>
<dbReference type="InterPro" id="IPR049270">
    <property type="entry name" value="CFAP58_CC"/>
</dbReference>